<name>A0A165LXC3_EXIGL</name>
<evidence type="ECO:0000256" key="1">
    <source>
        <dbReference type="SAM" id="MobiDB-lite"/>
    </source>
</evidence>
<dbReference type="Proteomes" id="UP000077266">
    <property type="component" value="Unassembled WGS sequence"/>
</dbReference>
<feature type="region of interest" description="Disordered" evidence="1">
    <location>
        <begin position="294"/>
        <end position="335"/>
    </location>
</feature>
<dbReference type="AlphaFoldDB" id="A0A165LXC3"/>
<gene>
    <name evidence="2" type="ORF">EXIGLDRAFT_700985</name>
</gene>
<dbReference type="EMBL" id="KV425918">
    <property type="protein sequence ID" value="KZV98460.1"/>
    <property type="molecule type" value="Genomic_DNA"/>
</dbReference>
<dbReference type="InParanoid" id="A0A165LXC3"/>
<evidence type="ECO:0000313" key="2">
    <source>
        <dbReference type="EMBL" id="KZV98460.1"/>
    </source>
</evidence>
<evidence type="ECO:0000313" key="3">
    <source>
        <dbReference type="Proteomes" id="UP000077266"/>
    </source>
</evidence>
<organism evidence="2 3">
    <name type="scientific">Exidia glandulosa HHB12029</name>
    <dbReference type="NCBI Taxonomy" id="1314781"/>
    <lineage>
        <taxon>Eukaryota</taxon>
        <taxon>Fungi</taxon>
        <taxon>Dikarya</taxon>
        <taxon>Basidiomycota</taxon>
        <taxon>Agaricomycotina</taxon>
        <taxon>Agaricomycetes</taxon>
        <taxon>Auriculariales</taxon>
        <taxon>Exidiaceae</taxon>
        <taxon>Exidia</taxon>
    </lineage>
</organism>
<keyword evidence="3" id="KW-1185">Reference proteome</keyword>
<proteinExistence type="predicted"/>
<protein>
    <submittedName>
        <fullName evidence="2">Uncharacterized protein</fullName>
    </submittedName>
</protein>
<reference evidence="2 3" key="1">
    <citation type="journal article" date="2016" name="Mol. Biol. Evol.">
        <title>Comparative Genomics of Early-Diverging Mushroom-Forming Fungi Provides Insights into the Origins of Lignocellulose Decay Capabilities.</title>
        <authorList>
            <person name="Nagy L.G."/>
            <person name="Riley R."/>
            <person name="Tritt A."/>
            <person name="Adam C."/>
            <person name="Daum C."/>
            <person name="Floudas D."/>
            <person name="Sun H."/>
            <person name="Yadav J.S."/>
            <person name="Pangilinan J."/>
            <person name="Larsson K.H."/>
            <person name="Matsuura K."/>
            <person name="Barry K."/>
            <person name="Labutti K."/>
            <person name="Kuo R."/>
            <person name="Ohm R.A."/>
            <person name="Bhattacharya S.S."/>
            <person name="Shirouzu T."/>
            <person name="Yoshinaga Y."/>
            <person name="Martin F.M."/>
            <person name="Grigoriev I.V."/>
            <person name="Hibbett D.S."/>
        </authorList>
    </citation>
    <scope>NUCLEOTIDE SEQUENCE [LARGE SCALE GENOMIC DNA]</scope>
    <source>
        <strain evidence="2 3">HHB12029</strain>
    </source>
</reference>
<sequence>MPKAVELPDHVPDHARCAYCASTHNTTLSNRGQIVINCAAHGELARWNVQSKTFVVPLKHIGSVEIARPARVPPSPQRAGRLFGGGRQNALHDLLQRNDAHPRGDLGDRPGTVRLVFTNLDNVAHSTTCTLSGTYFGLDSLSRDELRAISFDDIIVTSLEIHLHGGWQSLGLHVRIDIGGKTNFVELRASAKAFPFRYARDMAAAFNHYETCFLADQATLLTTAFSLAFGKLPFDTCSDNFFEALDVWNHLSPNAKAEFKQAPRTEEWLWTRAVQQAAESKRLAAIHAVKREIIPPAAHSRTRQNGIKAEPRPPSGPPRKKSRASGDLIIEIMDDGSEKRTRDLIDLTDD</sequence>
<accession>A0A165LXC3</accession>